<dbReference type="AlphaFoldDB" id="A0A8B8ZSF7"/>
<accession>A0A8B8ZSF7</accession>
<feature type="compositionally biased region" description="Acidic residues" evidence="1">
    <location>
        <begin position="162"/>
        <end position="176"/>
    </location>
</feature>
<organism evidence="2 3">
    <name type="scientific">Phoenix dactylifera</name>
    <name type="common">Date palm</name>
    <dbReference type="NCBI Taxonomy" id="42345"/>
    <lineage>
        <taxon>Eukaryota</taxon>
        <taxon>Viridiplantae</taxon>
        <taxon>Streptophyta</taxon>
        <taxon>Embryophyta</taxon>
        <taxon>Tracheophyta</taxon>
        <taxon>Spermatophyta</taxon>
        <taxon>Magnoliopsida</taxon>
        <taxon>Liliopsida</taxon>
        <taxon>Arecaceae</taxon>
        <taxon>Coryphoideae</taxon>
        <taxon>Phoeniceae</taxon>
        <taxon>Phoenix</taxon>
    </lineage>
</organism>
<name>A0A8B8ZSF7_PHODC</name>
<feature type="region of interest" description="Disordered" evidence="1">
    <location>
        <begin position="1"/>
        <end position="38"/>
    </location>
</feature>
<feature type="region of interest" description="Disordered" evidence="1">
    <location>
        <begin position="162"/>
        <end position="258"/>
    </location>
</feature>
<evidence type="ECO:0000313" key="2">
    <source>
        <dbReference type="Proteomes" id="UP000228380"/>
    </source>
</evidence>
<feature type="compositionally biased region" description="Low complexity" evidence="1">
    <location>
        <begin position="220"/>
        <end position="237"/>
    </location>
</feature>
<dbReference type="RefSeq" id="XP_038974369.1">
    <property type="nucleotide sequence ID" value="XM_039118441.1"/>
</dbReference>
<gene>
    <name evidence="3" type="primary">LOC120105733</name>
</gene>
<keyword evidence="2" id="KW-1185">Reference proteome</keyword>
<dbReference type="KEGG" id="pda:120105733"/>
<feature type="compositionally biased region" description="Basic and acidic residues" evidence="1">
    <location>
        <begin position="14"/>
        <end position="38"/>
    </location>
</feature>
<dbReference type="Proteomes" id="UP000228380">
    <property type="component" value="Unplaced"/>
</dbReference>
<dbReference type="GeneID" id="120105733"/>
<evidence type="ECO:0000256" key="1">
    <source>
        <dbReference type="SAM" id="MobiDB-lite"/>
    </source>
</evidence>
<evidence type="ECO:0000313" key="3">
    <source>
        <dbReference type="RefSeq" id="XP_038974369.1"/>
    </source>
</evidence>
<reference evidence="3" key="1">
    <citation type="submission" date="2025-08" db="UniProtKB">
        <authorList>
            <consortium name="RefSeq"/>
        </authorList>
    </citation>
    <scope>IDENTIFICATION</scope>
    <source>
        <tissue evidence="3">Young leaves</tissue>
    </source>
</reference>
<proteinExistence type="predicted"/>
<protein>
    <submittedName>
        <fullName evidence="3">Uncharacterized protein LOC120105733</fullName>
    </submittedName>
</protein>
<feature type="compositionally biased region" description="Basic and acidic residues" evidence="1">
    <location>
        <begin position="206"/>
        <end position="219"/>
    </location>
</feature>
<feature type="compositionally biased region" description="Polar residues" evidence="1">
    <location>
        <begin position="1"/>
        <end position="13"/>
    </location>
</feature>
<sequence length="258" mass="28451">MASECQNKAQRSQRGQEEAERKLDEAEAARREATARMEAAEAKLRSAVERLDEEKASHALARSEPRASKVRLVDTRSEIAGHKYEAGVLRLKIEQLEALERRALEQAQNAMQIFRESDEFRELMEEEAVDGLIRGFEDFRRQMLMICPKFDLHRLQSRLGVIEDDNEPGSPEDDSALDGAPESPEAERGVVEAETEAAQQTARKAPPREADEGAPERASKAAPEATSEAPTEATTDACGDGSAEDPRGAPAENLSVRI</sequence>